<dbReference type="PANTHER" id="PTHR33375:SF1">
    <property type="entry name" value="CHROMOSOME-PARTITIONING PROTEIN PARB-RELATED"/>
    <property type="match status" value="1"/>
</dbReference>
<feature type="domain" description="ParB-like N-terminal" evidence="4">
    <location>
        <begin position="359"/>
        <end position="449"/>
    </location>
</feature>
<feature type="compositionally biased region" description="Basic and acidic residues" evidence="3">
    <location>
        <begin position="104"/>
        <end position="115"/>
    </location>
</feature>
<evidence type="ECO:0000256" key="3">
    <source>
        <dbReference type="SAM" id="MobiDB-lite"/>
    </source>
</evidence>
<evidence type="ECO:0000256" key="1">
    <source>
        <dbReference type="ARBA" id="ARBA00006295"/>
    </source>
</evidence>
<evidence type="ECO:0000259" key="4">
    <source>
        <dbReference type="SMART" id="SM00470"/>
    </source>
</evidence>
<feature type="compositionally biased region" description="Acidic residues" evidence="3">
    <location>
        <begin position="116"/>
        <end position="126"/>
    </location>
</feature>
<dbReference type="InterPro" id="IPR041468">
    <property type="entry name" value="HTH_ParB/Spo0J"/>
</dbReference>
<feature type="compositionally biased region" description="Low complexity" evidence="3">
    <location>
        <begin position="309"/>
        <end position="322"/>
    </location>
</feature>
<sequence>MTERKRRGLGRGLGALINSDGQEAEASGATAHAVEPEAPEEVSRETPVDATEAPEIASDEGGPVVTAADPFEESSTTAQESADGEPASLPEDEDAAAPEEQPEADDHAVSDHEAPADETDVPEDGSNDASDGAVETVDEVEPSNGVEAPERPIDVFFSAKSHLDTQRVSRGTAGSSTRTTTSRRGRGNGRVEMPDVLGDRARRSPHSAVSTESAPSAASAEAARTGEPAEAVDAADAPSPAELEESPAESTTNGSSTQEEPDVAETSEKAPAPKRAKRTRKNSTSEAAAPQSANTDAATSEGGSANDVTTTEAATSASAAETNGVSPTETPAPAAAAADDVPRGTDGAVDGSVDGAEFRSVPVEAIVPNPRQPRQEFDEEDMAELVHSVREIGVLQPIVVRRIADDQYELVMGERRWRASKAAERTEIPAIIRATDDIDLLRDALLENIHRSELNPLEEAAAYRQLLDDFRCTQDELATRIGRSRPQISNTLRLMKLPPGVQRRVAAGVLSSGHARALLGLSTQEQMEELAARIVAEGLSVRATEEAVTMMQQPQEETDVSHEAATRLPSNTRYQQLDEYADALTDRLDTQVKITLGARKGRIAIDFGSIEDLHRLMEMIGQSTSS</sequence>
<proteinExistence type="inferred from homology"/>
<keyword evidence="2" id="KW-0159">Chromosome partition</keyword>
<dbReference type="SUPFAM" id="SSF110849">
    <property type="entry name" value="ParB/Sulfiredoxin"/>
    <property type="match status" value="1"/>
</dbReference>
<feature type="compositionally biased region" description="Polar residues" evidence="3">
    <location>
        <begin position="282"/>
        <end position="308"/>
    </location>
</feature>
<feature type="compositionally biased region" description="Low complexity" evidence="3">
    <location>
        <begin position="168"/>
        <end position="180"/>
    </location>
</feature>
<keyword evidence="6" id="KW-1185">Reference proteome</keyword>
<dbReference type="InterPro" id="IPR036086">
    <property type="entry name" value="ParB/Sulfiredoxin_sf"/>
</dbReference>
<dbReference type="SMART" id="SM00470">
    <property type="entry name" value="ParB"/>
    <property type="match status" value="1"/>
</dbReference>
<comment type="similarity">
    <text evidence="1">Belongs to the ParB family.</text>
</comment>
<dbReference type="PANTHER" id="PTHR33375">
    <property type="entry name" value="CHROMOSOME-PARTITIONING PROTEIN PARB-RELATED"/>
    <property type="match status" value="1"/>
</dbReference>
<dbReference type="Pfam" id="PF17762">
    <property type="entry name" value="HTH_ParB"/>
    <property type="match status" value="1"/>
</dbReference>
<dbReference type="SUPFAM" id="SSF109709">
    <property type="entry name" value="KorB DNA-binding domain-like"/>
    <property type="match status" value="1"/>
</dbReference>
<reference evidence="6" key="1">
    <citation type="journal article" date="2019" name="Int. J. Syst. Evol. Microbiol.">
        <title>The Global Catalogue of Microorganisms (GCM) 10K type strain sequencing project: providing services to taxonomists for standard genome sequencing and annotation.</title>
        <authorList>
            <consortium name="The Broad Institute Genomics Platform"/>
            <consortium name="The Broad Institute Genome Sequencing Center for Infectious Disease"/>
            <person name="Wu L."/>
            <person name="Ma J."/>
        </authorList>
    </citation>
    <scope>NUCLEOTIDE SEQUENCE [LARGE SCALE GENOMIC DNA]</scope>
    <source>
        <strain evidence="6">JCM 11483</strain>
    </source>
</reference>
<feature type="region of interest" description="Disordered" evidence="3">
    <location>
        <begin position="1"/>
        <end position="354"/>
    </location>
</feature>
<dbReference type="InterPro" id="IPR050336">
    <property type="entry name" value="Chromosome_partition/occlusion"/>
</dbReference>
<accession>A0ABP6R9V8</accession>
<evidence type="ECO:0000313" key="6">
    <source>
        <dbReference type="Proteomes" id="UP001501736"/>
    </source>
</evidence>
<name>A0ABP6R9V8_9MICC</name>
<dbReference type="NCBIfam" id="TIGR00180">
    <property type="entry name" value="parB_part"/>
    <property type="match status" value="1"/>
</dbReference>
<feature type="compositionally biased region" description="Low complexity" evidence="3">
    <location>
        <begin position="207"/>
        <end position="241"/>
    </location>
</feature>
<feature type="compositionally biased region" description="Basic residues" evidence="3">
    <location>
        <begin position="272"/>
        <end position="281"/>
    </location>
</feature>
<dbReference type="CDD" id="cd16393">
    <property type="entry name" value="SPO0J_N"/>
    <property type="match status" value="1"/>
</dbReference>
<dbReference type="InterPro" id="IPR003115">
    <property type="entry name" value="ParB_N"/>
</dbReference>
<protein>
    <recommendedName>
        <fullName evidence="4">ParB-like N-terminal domain-containing protein</fullName>
    </recommendedName>
</protein>
<feature type="compositionally biased region" description="Acidic residues" evidence="3">
    <location>
        <begin position="90"/>
        <end position="103"/>
    </location>
</feature>
<dbReference type="Gene3D" id="1.10.10.2830">
    <property type="match status" value="1"/>
</dbReference>
<evidence type="ECO:0000313" key="5">
    <source>
        <dbReference type="EMBL" id="GAA3282003.1"/>
    </source>
</evidence>
<dbReference type="EMBL" id="BAAAYG010000003">
    <property type="protein sequence ID" value="GAA3282003.1"/>
    <property type="molecule type" value="Genomic_DNA"/>
</dbReference>
<organism evidence="5 6">
    <name type="scientific">Nesterenkonia halobia</name>
    <dbReference type="NCBI Taxonomy" id="37922"/>
    <lineage>
        <taxon>Bacteria</taxon>
        <taxon>Bacillati</taxon>
        <taxon>Actinomycetota</taxon>
        <taxon>Actinomycetes</taxon>
        <taxon>Micrococcales</taxon>
        <taxon>Micrococcaceae</taxon>
        <taxon>Nesterenkonia</taxon>
    </lineage>
</organism>
<gene>
    <name evidence="5" type="ORF">GCM10020260_08350</name>
</gene>
<dbReference type="Proteomes" id="UP001501736">
    <property type="component" value="Unassembled WGS sequence"/>
</dbReference>
<dbReference type="InterPro" id="IPR004437">
    <property type="entry name" value="ParB/RepB/Spo0J"/>
</dbReference>
<evidence type="ECO:0000256" key="2">
    <source>
        <dbReference type="ARBA" id="ARBA00022829"/>
    </source>
</evidence>
<dbReference type="Pfam" id="PF02195">
    <property type="entry name" value="ParB_N"/>
    <property type="match status" value="1"/>
</dbReference>
<dbReference type="Gene3D" id="3.90.1530.30">
    <property type="match status" value="1"/>
</dbReference>
<comment type="caution">
    <text evidence="5">The sequence shown here is derived from an EMBL/GenBank/DDBJ whole genome shotgun (WGS) entry which is preliminary data.</text>
</comment>